<sequence>MTIELEGFAVKPDKLTVAHEWLAFLREHTAAVNQTLVPEHLSREQIFSVTIGSRLYLCWYSDAFAPAEQAVTASRDPIDQQHVRYWNECIDESVPSLKFNLENSFVNPNID</sequence>
<dbReference type="EMBL" id="AZDJ01000013">
    <property type="protein sequence ID" value="KRK73331.1"/>
    <property type="molecule type" value="Genomic_DNA"/>
</dbReference>
<dbReference type="AlphaFoldDB" id="A0A0R1JVR1"/>
<name>A0A0R1JVR1_9LACO</name>
<dbReference type="STRING" id="1291734.FD02_GL001189"/>
<proteinExistence type="predicted"/>
<accession>A0A0R1JVR1</accession>
<dbReference type="OrthoDB" id="3233233at2"/>
<dbReference type="InterPro" id="IPR046174">
    <property type="entry name" value="DUF6176"/>
</dbReference>
<evidence type="ECO:0000313" key="1">
    <source>
        <dbReference type="EMBL" id="KRK73331.1"/>
    </source>
</evidence>
<reference evidence="1 2" key="1">
    <citation type="journal article" date="2015" name="Genome Announc.">
        <title>Expanding the biotechnology potential of lactobacilli through comparative genomics of 213 strains and associated genera.</title>
        <authorList>
            <person name="Sun Z."/>
            <person name="Harris H.M."/>
            <person name="McCann A."/>
            <person name="Guo C."/>
            <person name="Argimon S."/>
            <person name="Zhang W."/>
            <person name="Yang X."/>
            <person name="Jeffery I.B."/>
            <person name="Cooney J.C."/>
            <person name="Kagawa T.F."/>
            <person name="Liu W."/>
            <person name="Song Y."/>
            <person name="Salvetti E."/>
            <person name="Wrobel A."/>
            <person name="Rasinkangas P."/>
            <person name="Parkhill J."/>
            <person name="Rea M.C."/>
            <person name="O'Sullivan O."/>
            <person name="Ritari J."/>
            <person name="Douillard F.P."/>
            <person name="Paul Ross R."/>
            <person name="Yang R."/>
            <person name="Briner A.E."/>
            <person name="Felis G.E."/>
            <person name="de Vos W.M."/>
            <person name="Barrangou R."/>
            <person name="Klaenhammer T.R."/>
            <person name="Caufield P.W."/>
            <person name="Cui Y."/>
            <person name="Zhang H."/>
            <person name="O'Toole P.W."/>
        </authorList>
    </citation>
    <scope>NUCLEOTIDE SEQUENCE [LARGE SCALE GENOMIC DNA]</scope>
    <source>
        <strain evidence="1 2">JCM 17158</strain>
    </source>
</reference>
<organism evidence="1 2">
    <name type="scientific">Lacticaseibacillus nasuensis JCM 17158</name>
    <dbReference type="NCBI Taxonomy" id="1291734"/>
    <lineage>
        <taxon>Bacteria</taxon>
        <taxon>Bacillati</taxon>
        <taxon>Bacillota</taxon>
        <taxon>Bacilli</taxon>
        <taxon>Lactobacillales</taxon>
        <taxon>Lactobacillaceae</taxon>
        <taxon>Lacticaseibacillus</taxon>
    </lineage>
</organism>
<dbReference type="PATRIC" id="fig|1291734.4.peg.1220"/>
<gene>
    <name evidence="1" type="ORF">FD02_GL001189</name>
</gene>
<dbReference type="Pfam" id="PF19673">
    <property type="entry name" value="DUF6176"/>
    <property type="match status" value="1"/>
</dbReference>
<dbReference type="Proteomes" id="UP000051804">
    <property type="component" value="Unassembled WGS sequence"/>
</dbReference>
<dbReference type="RefSeq" id="WP_056950635.1">
    <property type="nucleotide sequence ID" value="NZ_AZDJ01000013.1"/>
</dbReference>
<evidence type="ECO:0000313" key="2">
    <source>
        <dbReference type="Proteomes" id="UP000051804"/>
    </source>
</evidence>
<evidence type="ECO:0008006" key="3">
    <source>
        <dbReference type="Google" id="ProtNLM"/>
    </source>
</evidence>
<protein>
    <recommendedName>
        <fullName evidence="3">NIPSNAP domain-containing protein</fullName>
    </recommendedName>
</protein>
<comment type="caution">
    <text evidence="1">The sequence shown here is derived from an EMBL/GenBank/DDBJ whole genome shotgun (WGS) entry which is preliminary data.</text>
</comment>
<keyword evidence="2" id="KW-1185">Reference proteome</keyword>